<evidence type="ECO:0000313" key="3">
    <source>
        <dbReference type="Proteomes" id="UP000233551"/>
    </source>
</evidence>
<keyword evidence="3" id="KW-1185">Reference proteome</keyword>
<feature type="chain" id="PRO_5014169413" description="Secreted protein" evidence="1">
    <location>
        <begin position="21"/>
        <end position="92"/>
    </location>
</feature>
<gene>
    <name evidence="2" type="ORF">CRG98_044035</name>
</gene>
<comment type="caution">
    <text evidence="2">The sequence shown here is derived from an EMBL/GenBank/DDBJ whole genome shotgun (WGS) entry which is preliminary data.</text>
</comment>
<evidence type="ECO:0000313" key="2">
    <source>
        <dbReference type="EMBL" id="PKI35581.1"/>
    </source>
</evidence>
<dbReference type="AlphaFoldDB" id="A0A2I0HV56"/>
<protein>
    <recommendedName>
        <fullName evidence="4">Secreted protein</fullName>
    </recommendedName>
</protein>
<sequence length="92" mass="10650">MGWESFGFLATWWWLLWSWAEPPFRGSSPAMAEASTQRVRERWEGEFRVRGWAKKASLAALVTITVRARQRERERGVTEGVKIHAVAISFDL</sequence>
<name>A0A2I0HV56_PUNGR</name>
<evidence type="ECO:0000256" key="1">
    <source>
        <dbReference type="SAM" id="SignalP"/>
    </source>
</evidence>
<proteinExistence type="predicted"/>
<reference evidence="2 3" key="1">
    <citation type="submission" date="2017-11" db="EMBL/GenBank/DDBJ databases">
        <title>De-novo sequencing of pomegranate (Punica granatum L.) genome.</title>
        <authorList>
            <person name="Akparov Z."/>
            <person name="Amiraslanov A."/>
            <person name="Hajiyeva S."/>
            <person name="Abbasov M."/>
            <person name="Kaur K."/>
            <person name="Hamwieh A."/>
            <person name="Solovyev V."/>
            <person name="Salamov A."/>
            <person name="Braich B."/>
            <person name="Kosarev P."/>
            <person name="Mahmoud A."/>
            <person name="Hajiyev E."/>
            <person name="Babayeva S."/>
            <person name="Izzatullayeva V."/>
            <person name="Mammadov A."/>
            <person name="Mammadov A."/>
            <person name="Sharifova S."/>
            <person name="Ojaghi J."/>
            <person name="Eynullazada K."/>
            <person name="Bayramov B."/>
            <person name="Abdulazimova A."/>
            <person name="Shahmuradov I."/>
        </authorList>
    </citation>
    <scope>NUCLEOTIDE SEQUENCE [LARGE SCALE GENOMIC DNA]</scope>
    <source>
        <strain evidence="3">cv. AG2017</strain>
        <tissue evidence="2">Leaf</tissue>
    </source>
</reference>
<organism evidence="2 3">
    <name type="scientific">Punica granatum</name>
    <name type="common">Pomegranate</name>
    <dbReference type="NCBI Taxonomy" id="22663"/>
    <lineage>
        <taxon>Eukaryota</taxon>
        <taxon>Viridiplantae</taxon>
        <taxon>Streptophyta</taxon>
        <taxon>Embryophyta</taxon>
        <taxon>Tracheophyta</taxon>
        <taxon>Spermatophyta</taxon>
        <taxon>Magnoliopsida</taxon>
        <taxon>eudicotyledons</taxon>
        <taxon>Gunneridae</taxon>
        <taxon>Pentapetalae</taxon>
        <taxon>rosids</taxon>
        <taxon>malvids</taxon>
        <taxon>Myrtales</taxon>
        <taxon>Lythraceae</taxon>
        <taxon>Punica</taxon>
    </lineage>
</organism>
<dbReference type="EMBL" id="PGOL01005256">
    <property type="protein sequence ID" value="PKI35581.1"/>
    <property type="molecule type" value="Genomic_DNA"/>
</dbReference>
<evidence type="ECO:0008006" key="4">
    <source>
        <dbReference type="Google" id="ProtNLM"/>
    </source>
</evidence>
<feature type="signal peptide" evidence="1">
    <location>
        <begin position="1"/>
        <end position="20"/>
    </location>
</feature>
<dbReference type="Proteomes" id="UP000233551">
    <property type="component" value="Unassembled WGS sequence"/>
</dbReference>
<keyword evidence="1" id="KW-0732">Signal</keyword>
<accession>A0A2I0HV56</accession>